<sequence length="83" mass="9473">MIKRDGRGHSYCAARGEILGPAQDGRKRKHLPRMFSLIKNESRSSDHKRCQLAIRRRYSHDPPGSVRETKVFGFRGEYGCKAG</sequence>
<dbReference type="Proteomes" id="UP000694402">
    <property type="component" value="Unassembled WGS sequence"/>
</dbReference>
<accession>A0AAZ3P9Q6</accession>
<evidence type="ECO:0000313" key="2">
    <source>
        <dbReference type="Proteomes" id="UP000694402"/>
    </source>
</evidence>
<dbReference type="GeneTree" id="ENSGT00960000189281"/>
<protein>
    <submittedName>
        <fullName evidence="1">Uncharacterized protein</fullName>
    </submittedName>
</protein>
<reference evidence="1" key="2">
    <citation type="submission" date="2025-08" db="UniProtKB">
        <authorList>
            <consortium name="Ensembl"/>
        </authorList>
    </citation>
    <scope>IDENTIFICATION</scope>
</reference>
<keyword evidence="2" id="KW-1185">Reference proteome</keyword>
<name>A0AAZ3P9Q6_ONCTS</name>
<evidence type="ECO:0000313" key="1">
    <source>
        <dbReference type="Ensembl" id="ENSOTSP00005112868.1"/>
    </source>
</evidence>
<proteinExistence type="predicted"/>
<reference evidence="2" key="1">
    <citation type="journal article" date="2018" name="PLoS ONE">
        <title>Chinook salmon (Oncorhynchus tshawytscha) genome and transcriptome.</title>
        <authorList>
            <person name="Christensen K.A."/>
            <person name="Leong J.S."/>
            <person name="Sakhrani D."/>
            <person name="Biagi C.A."/>
            <person name="Minkley D.R."/>
            <person name="Withler R.E."/>
            <person name="Rondeau E.B."/>
            <person name="Koop B.F."/>
            <person name="Devlin R.H."/>
        </authorList>
    </citation>
    <scope>NUCLEOTIDE SEQUENCE [LARGE SCALE GENOMIC DNA]</scope>
</reference>
<dbReference type="Ensembl" id="ENSOTST00005184438.1">
    <property type="protein sequence ID" value="ENSOTSP00005112868.1"/>
    <property type="gene ID" value="ENSOTSG00005073393.1"/>
</dbReference>
<dbReference type="AlphaFoldDB" id="A0AAZ3P9Q6"/>
<organism evidence="1 2">
    <name type="scientific">Oncorhynchus tshawytscha</name>
    <name type="common">Chinook salmon</name>
    <name type="synonym">Salmo tshawytscha</name>
    <dbReference type="NCBI Taxonomy" id="74940"/>
    <lineage>
        <taxon>Eukaryota</taxon>
        <taxon>Metazoa</taxon>
        <taxon>Chordata</taxon>
        <taxon>Craniata</taxon>
        <taxon>Vertebrata</taxon>
        <taxon>Euteleostomi</taxon>
        <taxon>Actinopterygii</taxon>
        <taxon>Neopterygii</taxon>
        <taxon>Teleostei</taxon>
        <taxon>Protacanthopterygii</taxon>
        <taxon>Salmoniformes</taxon>
        <taxon>Salmonidae</taxon>
        <taxon>Salmoninae</taxon>
        <taxon>Oncorhynchus</taxon>
    </lineage>
</organism>
<reference evidence="1" key="3">
    <citation type="submission" date="2025-09" db="UniProtKB">
        <authorList>
            <consortium name="Ensembl"/>
        </authorList>
    </citation>
    <scope>IDENTIFICATION</scope>
</reference>